<keyword evidence="3" id="KW-1185">Reference proteome</keyword>
<proteinExistence type="predicted"/>
<name>A0A812VX01_9DINO</name>
<dbReference type="AlphaFoldDB" id="A0A812VX01"/>
<comment type="caution">
    <text evidence="2">The sequence shown here is derived from an EMBL/GenBank/DDBJ whole genome shotgun (WGS) entry which is preliminary data.</text>
</comment>
<gene>
    <name evidence="2" type="ORF">SNEC2469_LOCUS18281</name>
</gene>
<evidence type="ECO:0000256" key="1">
    <source>
        <dbReference type="SAM" id="MobiDB-lite"/>
    </source>
</evidence>
<feature type="non-terminal residue" evidence="2">
    <location>
        <position position="1"/>
    </location>
</feature>
<evidence type="ECO:0000313" key="3">
    <source>
        <dbReference type="Proteomes" id="UP000601435"/>
    </source>
</evidence>
<feature type="region of interest" description="Disordered" evidence="1">
    <location>
        <begin position="1"/>
        <end position="62"/>
    </location>
</feature>
<accession>A0A812VX01</accession>
<evidence type="ECO:0000313" key="2">
    <source>
        <dbReference type="EMBL" id="CAE7646902.1"/>
    </source>
</evidence>
<feature type="compositionally biased region" description="Basic and acidic residues" evidence="1">
    <location>
        <begin position="11"/>
        <end position="27"/>
    </location>
</feature>
<sequence>SRLQSVSSKNLDVKIHSDLRGDPKRDPASAFAGSPSRTCSPDLGKAQCKAQSGSDSDSEGEEARKLYNRMEAKLREKGHSRTQLVKLMMEADGDRDAFHQKLKLYRKTEQFRNCSTKGGYYSESDMRKPVSEGGLAYKVEGEEDYEVLRRTWTDTVPFLQCSTVTVPLLVITLLRVNKYDTSETEYWVDYRTEGVRGVNECDGMEDTGAGRTDGFVAPALDDLPVHADPEQDDLPAGLHVEQGKKAELFSGLL</sequence>
<feature type="compositionally biased region" description="Polar residues" evidence="1">
    <location>
        <begin position="1"/>
        <end position="10"/>
    </location>
</feature>
<dbReference type="EMBL" id="CAJNJA010030672">
    <property type="protein sequence ID" value="CAE7646902.1"/>
    <property type="molecule type" value="Genomic_DNA"/>
</dbReference>
<dbReference type="Proteomes" id="UP000601435">
    <property type="component" value="Unassembled WGS sequence"/>
</dbReference>
<organism evidence="2 3">
    <name type="scientific">Symbiodinium necroappetens</name>
    <dbReference type="NCBI Taxonomy" id="1628268"/>
    <lineage>
        <taxon>Eukaryota</taxon>
        <taxon>Sar</taxon>
        <taxon>Alveolata</taxon>
        <taxon>Dinophyceae</taxon>
        <taxon>Suessiales</taxon>
        <taxon>Symbiodiniaceae</taxon>
        <taxon>Symbiodinium</taxon>
    </lineage>
</organism>
<reference evidence="2" key="1">
    <citation type="submission" date="2021-02" db="EMBL/GenBank/DDBJ databases">
        <authorList>
            <person name="Dougan E. K."/>
            <person name="Rhodes N."/>
            <person name="Thang M."/>
            <person name="Chan C."/>
        </authorList>
    </citation>
    <scope>NUCLEOTIDE SEQUENCE</scope>
</reference>
<protein>
    <submittedName>
        <fullName evidence="2">Uncharacterized protein</fullName>
    </submittedName>
</protein>